<keyword evidence="3" id="KW-0698">rRNA processing</keyword>
<dbReference type="GO" id="GO:0016435">
    <property type="term" value="F:rRNA (guanine) methyltransferase activity"/>
    <property type="evidence" value="ECO:0007669"/>
    <property type="project" value="TreeGrafter"/>
</dbReference>
<dbReference type="OrthoDB" id="270651at2759"/>
<evidence type="ECO:0000256" key="10">
    <source>
        <dbReference type="SAM" id="MobiDB-lite"/>
    </source>
</evidence>
<feature type="region of interest" description="Disordered" evidence="10">
    <location>
        <begin position="308"/>
        <end position="360"/>
    </location>
</feature>
<feature type="compositionally biased region" description="Basic and acidic residues" evidence="10">
    <location>
        <begin position="86"/>
        <end position="125"/>
    </location>
</feature>
<feature type="compositionally biased region" description="Basic and acidic residues" evidence="10">
    <location>
        <begin position="142"/>
        <end position="203"/>
    </location>
</feature>
<reference evidence="12" key="2">
    <citation type="journal article" date="2022" name="Microb. Genom.">
        <title>A chromosome-scale genome assembly of the tomato pathogen Cladosporium fulvum reveals a compartmentalized genome architecture and the presence of a dispensable chromosome.</title>
        <authorList>
            <person name="Zaccaron A.Z."/>
            <person name="Chen L.H."/>
            <person name="Samaras A."/>
            <person name="Stergiopoulos I."/>
        </authorList>
    </citation>
    <scope>NUCLEOTIDE SEQUENCE</scope>
    <source>
        <strain evidence="12">Race5_Kim</strain>
    </source>
</reference>
<dbReference type="PANTHER" id="PTHR46103">
    <property type="entry name" value="RRNA METHYLTRANSFERASE 1, MITOCHONDRIAL"/>
    <property type="match status" value="1"/>
</dbReference>
<feature type="compositionally biased region" description="Basic and acidic residues" evidence="10">
    <location>
        <begin position="42"/>
        <end position="58"/>
    </location>
</feature>
<dbReference type="InterPro" id="IPR047182">
    <property type="entry name" value="MRM1"/>
</dbReference>
<keyword evidence="5" id="KW-0808">Transferase</keyword>
<keyword evidence="8" id="KW-0496">Mitochondrion</keyword>
<dbReference type="InterPro" id="IPR029028">
    <property type="entry name" value="Alpha/beta_knot_MTases"/>
</dbReference>
<gene>
    <name evidence="12" type="ORF">CLAFUR5_04678</name>
</gene>
<keyword evidence="6" id="KW-0949">S-adenosyl-L-methionine</keyword>
<dbReference type="PANTHER" id="PTHR46103:SF1">
    <property type="entry name" value="RRNA METHYLTRANSFERASE 1, MITOCHONDRIAL"/>
    <property type="match status" value="1"/>
</dbReference>
<dbReference type="Pfam" id="PF00588">
    <property type="entry name" value="SpoU_methylase"/>
    <property type="match status" value="1"/>
</dbReference>
<evidence type="ECO:0000259" key="11">
    <source>
        <dbReference type="SMART" id="SM00967"/>
    </source>
</evidence>
<dbReference type="InterPro" id="IPR001537">
    <property type="entry name" value="SpoU_MeTrfase"/>
</dbReference>
<feature type="region of interest" description="Disordered" evidence="10">
    <location>
        <begin position="38"/>
        <end position="212"/>
    </location>
</feature>
<evidence type="ECO:0000256" key="9">
    <source>
        <dbReference type="ARBA" id="ARBA00034881"/>
    </source>
</evidence>
<dbReference type="Gene3D" id="3.40.1280.10">
    <property type="match status" value="1"/>
</dbReference>
<feature type="compositionally biased region" description="Low complexity" evidence="10">
    <location>
        <begin position="127"/>
        <end position="141"/>
    </location>
</feature>
<evidence type="ECO:0000256" key="6">
    <source>
        <dbReference type="ARBA" id="ARBA00022691"/>
    </source>
</evidence>
<name>A0A9Q8P8F4_PASFU</name>
<reference evidence="12" key="1">
    <citation type="submission" date="2021-12" db="EMBL/GenBank/DDBJ databases">
        <authorList>
            <person name="Zaccaron A."/>
            <person name="Stergiopoulos I."/>
        </authorList>
    </citation>
    <scope>NUCLEOTIDE SEQUENCE</scope>
    <source>
        <strain evidence="12">Race5_Kim</strain>
    </source>
</reference>
<sequence>MSSSIISRTLCLQCRISVAGRYMHPAYRAVSTSSAINRGLRASKDDGDGKRGGRDRSRPSTFSSASRSGSGRSRDGITSRRQSTGQREDWGPAFRRDKHDFPERTRSSYRDDRKPSFRRDDDRPKRSSSSSGRGDRGSAFSRDGDKPKRSFQSSDRDERKPFSRGNDSRPQRTSRLSEREGFRPRRSSDAQSAPDRDAPRFGDKGQPGILRTVKTACQLVQQMQEREANEDGVDHMAKEMKSTLQIINKFVQSGNFKDKPSEAIASLFEKKAPDGTFAQGRPQPSSRSVIYQGRDGFFDLSLGQAGLEAPKRAPVKSSRRESEDRVDRPRRDNNDPRSDRRGNPRNRNDEEDEEDEIPVSVPYTTAASQFLYGYNSVLAALRSKRRKLYRLYVHPKIFEKESAKSGSANHYDRERPAHEFVALAKEAGIPFRNEFKTALLDRMSDGRPHNGVVLEASRLPAPPVLSLGKPDARQSTIPLNLGPQNADDVAINGSPKFLRAMSDTWRQPLILLLDGITDPGNIGNIIRTAHFYGVDAVAVASNTCANLSSAVLAKASSGACEAVRLLSLPQPSNFAYDSARSGWKIYAAVAPEPGSRDAARTITTRAVAKASPLLKYPSILMLGAEGAGLRENLRNRADHFVTIEGGVKPQNMPDVGVDSLNVSVSAGVLVEAFLRKPANAPDRKDTRSELGW</sequence>
<comment type="similarity">
    <text evidence="2">Belongs to the class IV-like SAM-binding methyltransferase superfamily. RNA methyltransferase TrmH family.</text>
</comment>
<feature type="domain" description="RNA 2-O ribose methyltransferase substrate binding" evidence="11">
    <location>
        <begin position="370"/>
        <end position="462"/>
    </location>
</feature>
<evidence type="ECO:0000256" key="5">
    <source>
        <dbReference type="ARBA" id="ARBA00022679"/>
    </source>
</evidence>
<comment type="subcellular location">
    <subcellularLocation>
        <location evidence="1">Mitochondrion</location>
    </subcellularLocation>
</comment>
<dbReference type="Pfam" id="PF08032">
    <property type="entry name" value="SpoU_sub_bind"/>
    <property type="match status" value="1"/>
</dbReference>
<keyword evidence="7" id="KW-0809">Transit peptide</keyword>
<dbReference type="AlphaFoldDB" id="A0A9Q8P8F4"/>
<keyword evidence="4 12" id="KW-0489">Methyltransferase</keyword>
<organism evidence="12 13">
    <name type="scientific">Passalora fulva</name>
    <name type="common">Tomato leaf mold</name>
    <name type="synonym">Cladosporium fulvum</name>
    <dbReference type="NCBI Taxonomy" id="5499"/>
    <lineage>
        <taxon>Eukaryota</taxon>
        <taxon>Fungi</taxon>
        <taxon>Dikarya</taxon>
        <taxon>Ascomycota</taxon>
        <taxon>Pezizomycotina</taxon>
        <taxon>Dothideomycetes</taxon>
        <taxon>Dothideomycetidae</taxon>
        <taxon>Mycosphaerellales</taxon>
        <taxon>Mycosphaerellaceae</taxon>
        <taxon>Fulvia</taxon>
    </lineage>
</organism>
<dbReference type="Gene3D" id="3.30.1330.30">
    <property type="match status" value="1"/>
</dbReference>
<feature type="compositionally biased region" description="Basic and acidic residues" evidence="10">
    <location>
        <begin position="318"/>
        <end position="348"/>
    </location>
</feature>
<proteinExistence type="inferred from homology"/>
<dbReference type="SMART" id="SM00967">
    <property type="entry name" value="SpoU_sub_bind"/>
    <property type="match status" value="1"/>
</dbReference>
<feature type="compositionally biased region" description="Low complexity" evidence="10">
    <location>
        <begin position="59"/>
        <end position="71"/>
    </location>
</feature>
<dbReference type="SUPFAM" id="SSF75217">
    <property type="entry name" value="alpha/beta knot"/>
    <property type="match status" value="1"/>
</dbReference>
<evidence type="ECO:0000256" key="4">
    <source>
        <dbReference type="ARBA" id="ARBA00022603"/>
    </source>
</evidence>
<dbReference type="GO" id="GO:0003723">
    <property type="term" value="F:RNA binding"/>
    <property type="evidence" value="ECO:0007669"/>
    <property type="project" value="InterPro"/>
</dbReference>
<dbReference type="KEGG" id="ffu:CLAFUR5_04678"/>
<dbReference type="SUPFAM" id="SSF55315">
    <property type="entry name" value="L30e-like"/>
    <property type="match status" value="1"/>
</dbReference>
<evidence type="ECO:0000313" key="13">
    <source>
        <dbReference type="Proteomes" id="UP000756132"/>
    </source>
</evidence>
<evidence type="ECO:0000256" key="1">
    <source>
        <dbReference type="ARBA" id="ARBA00004173"/>
    </source>
</evidence>
<dbReference type="GeneID" id="71984556"/>
<evidence type="ECO:0000256" key="3">
    <source>
        <dbReference type="ARBA" id="ARBA00022552"/>
    </source>
</evidence>
<evidence type="ECO:0000256" key="7">
    <source>
        <dbReference type="ARBA" id="ARBA00022946"/>
    </source>
</evidence>
<evidence type="ECO:0000256" key="2">
    <source>
        <dbReference type="ARBA" id="ARBA00007228"/>
    </source>
</evidence>
<accession>A0A9Q8P8F4</accession>
<dbReference type="InterPro" id="IPR047261">
    <property type="entry name" value="MRM1_MeTrfase_dom"/>
</dbReference>
<keyword evidence="13" id="KW-1185">Reference proteome</keyword>
<dbReference type="GO" id="GO:0005739">
    <property type="term" value="C:mitochondrion"/>
    <property type="evidence" value="ECO:0007669"/>
    <property type="project" value="UniProtKB-SubCell"/>
</dbReference>
<dbReference type="InterPro" id="IPR029026">
    <property type="entry name" value="tRNA_m1G_MTases_N"/>
</dbReference>
<dbReference type="InterPro" id="IPR029064">
    <property type="entry name" value="Ribosomal_eL30-like_sf"/>
</dbReference>
<dbReference type="Proteomes" id="UP000756132">
    <property type="component" value="Chromosome 4"/>
</dbReference>
<dbReference type="InterPro" id="IPR013123">
    <property type="entry name" value="SpoU_subst-bd"/>
</dbReference>
<dbReference type="RefSeq" id="XP_047761449.1">
    <property type="nucleotide sequence ID" value="XM_047903826.1"/>
</dbReference>
<dbReference type="CDD" id="cd18105">
    <property type="entry name" value="SpoU-like_MRM1"/>
    <property type="match status" value="1"/>
</dbReference>
<evidence type="ECO:0000256" key="8">
    <source>
        <dbReference type="ARBA" id="ARBA00023128"/>
    </source>
</evidence>
<evidence type="ECO:0000313" key="12">
    <source>
        <dbReference type="EMBL" id="UJO17083.1"/>
    </source>
</evidence>
<protein>
    <recommendedName>
        <fullName evidence="9">rRNA methyltransferase 1, mitochondrial</fullName>
    </recommendedName>
</protein>
<dbReference type="EMBL" id="CP090166">
    <property type="protein sequence ID" value="UJO17083.1"/>
    <property type="molecule type" value="Genomic_DNA"/>
</dbReference>